<proteinExistence type="predicted"/>
<name>A0AC54ZEB8_ORYAF</name>
<organism evidence="1 2">
    <name type="scientific">Orycteropus afer afer</name>
    <dbReference type="NCBI Taxonomy" id="1230840"/>
    <lineage>
        <taxon>Eukaryota</taxon>
        <taxon>Metazoa</taxon>
        <taxon>Chordata</taxon>
        <taxon>Craniata</taxon>
        <taxon>Vertebrata</taxon>
        <taxon>Euteleostomi</taxon>
        <taxon>Mammalia</taxon>
        <taxon>Eutheria</taxon>
        <taxon>Afrotheria</taxon>
        <taxon>Tubulidentata</taxon>
        <taxon>Orycteropodidae</taxon>
        <taxon>Orycteropus</taxon>
    </lineage>
</organism>
<protein>
    <submittedName>
        <fullName evidence="2">Interleukin-19</fullName>
    </submittedName>
</protein>
<evidence type="ECO:0000313" key="1">
    <source>
        <dbReference type="Proteomes" id="UP000694850"/>
    </source>
</evidence>
<dbReference type="RefSeq" id="XP_042638551.1">
    <property type="nucleotide sequence ID" value="XM_042782617.1"/>
</dbReference>
<reference evidence="2" key="1">
    <citation type="submission" date="2025-08" db="UniProtKB">
        <authorList>
            <consortium name="RefSeq"/>
        </authorList>
    </citation>
    <scope>IDENTIFICATION</scope>
</reference>
<keyword evidence="1" id="KW-1185">Reference proteome</keyword>
<gene>
    <name evidence="2" type="primary">IL19</name>
</gene>
<sequence>MKIQGVSLCLLGMTFFLCSVQARSIKRCSPSMDTNPVKESFQGIKGAIQTKDTLKNVTILSNLHSIKPLDMCCVTRELLEFYVERVFKYREKLSLQISRAVSSISNSFLALQRTVQPCKEHNLCPCSEEATDATRNINNNYEELEVQSAVIKSLGELDVFIAWIDKNYHQETSTA</sequence>
<dbReference type="Proteomes" id="UP000694850">
    <property type="component" value="Unplaced"/>
</dbReference>
<evidence type="ECO:0000313" key="2">
    <source>
        <dbReference type="RefSeq" id="XP_042638551.1"/>
    </source>
</evidence>
<accession>A0AC54ZEB8</accession>